<dbReference type="Pfam" id="PF00437">
    <property type="entry name" value="T2SSE"/>
    <property type="match status" value="1"/>
</dbReference>
<dbReference type="SUPFAM" id="SSF160246">
    <property type="entry name" value="EspE N-terminal domain-like"/>
    <property type="match status" value="1"/>
</dbReference>
<dbReference type="EMBL" id="BMYJ01000012">
    <property type="protein sequence ID" value="GHC65503.1"/>
    <property type="molecule type" value="Genomic_DNA"/>
</dbReference>
<protein>
    <recommendedName>
        <fullName evidence="4">AAA+ ATPase domain-containing protein</fullName>
    </recommendedName>
</protein>
<dbReference type="GO" id="GO:0016887">
    <property type="term" value="F:ATP hydrolysis activity"/>
    <property type="evidence" value="ECO:0007669"/>
    <property type="project" value="TreeGrafter"/>
</dbReference>
<dbReference type="PANTHER" id="PTHR30258:SF2">
    <property type="entry name" value="COMG OPERON PROTEIN 1"/>
    <property type="match status" value="1"/>
</dbReference>
<dbReference type="GO" id="GO:0005886">
    <property type="term" value="C:plasma membrane"/>
    <property type="evidence" value="ECO:0007669"/>
    <property type="project" value="TreeGrafter"/>
</dbReference>
<evidence type="ECO:0000256" key="3">
    <source>
        <dbReference type="ARBA" id="ARBA00022840"/>
    </source>
</evidence>
<comment type="caution">
    <text evidence="5">The sequence shown here is derived from an EMBL/GenBank/DDBJ whole genome shotgun (WGS) entry which is preliminary data.</text>
</comment>
<dbReference type="Proteomes" id="UP000638981">
    <property type="component" value="Unassembled WGS sequence"/>
</dbReference>
<dbReference type="InterPro" id="IPR037257">
    <property type="entry name" value="T2SS_E_N_sf"/>
</dbReference>
<gene>
    <name evidence="5" type="ORF">GCM10007315_32650</name>
</gene>
<comment type="similarity">
    <text evidence="1">Belongs to the GSP E family.</text>
</comment>
<dbReference type="InterPro" id="IPR001482">
    <property type="entry name" value="T2SS/T4SS_dom"/>
</dbReference>
<dbReference type="Gene3D" id="3.40.50.300">
    <property type="entry name" value="P-loop containing nucleotide triphosphate hydrolases"/>
    <property type="match status" value="1"/>
</dbReference>
<reference evidence="5" key="2">
    <citation type="submission" date="2020-09" db="EMBL/GenBank/DDBJ databases">
        <authorList>
            <person name="Sun Q."/>
            <person name="Kim S."/>
        </authorList>
    </citation>
    <scope>NUCLEOTIDE SEQUENCE</scope>
    <source>
        <strain evidence="5">KCTC 23310</strain>
    </source>
</reference>
<dbReference type="InterPro" id="IPR003593">
    <property type="entry name" value="AAA+_ATPase"/>
</dbReference>
<keyword evidence="3" id="KW-0067">ATP-binding</keyword>
<dbReference type="PANTHER" id="PTHR30258">
    <property type="entry name" value="TYPE II SECRETION SYSTEM PROTEIN GSPE-RELATED"/>
    <property type="match status" value="1"/>
</dbReference>
<name>A0A918WPH1_9RHOB</name>
<dbReference type="InterPro" id="IPR027417">
    <property type="entry name" value="P-loop_NTPase"/>
</dbReference>
<evidence type="ECO:0000256" key="1">
    <source>
        <dbReference type="ARBA" id="ARBA00006611"/>
    </source>
</evidence>
<organism evidence="5 6">
    <name type="scientific">Neogemmobacter tilapiae</name>
    <dbReference type="NCBI Taxonomy" id="875041"/>
    <lineage>
        <taxon>Bacteria</taxon>
        <taxon>Pseudomonadati</taxon>
        <taxon>Pseudomonadota</taxon>
        <taxon>Alphaproteobacteria</taxon>
        <taxon>Rhodobacterales</taxon>
        <taxon>Paracoccaceae</taxon>
        <taxon>Neogemmobacter</taxon>
    </lineage>
</organism>
<evidence type="ECO:0000259" key="4">
    <source>
        <dbReference type="SMART" id="SM00382"/>
    </source>
</evidence>
<dbReference type="Pfam" id="PF05157">
    <property type="entry name" value="MshEN"/>
    <property type="match status" value="1"/>
</dbReference>
<proteinExistence type="inferred from homology"/>
<evidence type="ECO:0000256" key="2">
    <source>
        <dbReference type="ARBA" id="ARBA00022741"/>
    </source>
</evidence>
<reference evidence="5" key="1">
    <citation type="journal article" date="2014" name="Int. J. Syst. Evol. Microbiol.">
        <title>Complete genome sequence of Corynebacterium casei LMG S-19264T (=DSM 44701T), isolated from a smear-ripened cheese.</title>
        <authorList>
            <consortium name="US DOE Joint Genome Institute (JGI-PGF)"/>
            <person name="Walter F."/>
            <person name="Albersmeier A."/>
            <person name="Kalinowski J."/>
            <person name="Ruckert C."/>
        </authorList>
    </citation>
    <scope>NUCLEOTIDE SEQUENCE</scope>
    <source>
        <strain evidence="5">KCTC 23310</strain>
    </source>
</reference>
<keyword evidence="6" id="KW-1185">Reference proteome</keyword>
<evidence type="ECO:0000313" key="6">
    <source>
        <dbReference type="Proteomes" id="UP000638981"/>
    </source>
</evidence>
<dbReference type="CDD" id="cd01129">
    <property type="entry name" value="PulE-GspE-like"/>
    <property type="match status" value="1"/>
</dbReference>
<dbReference type="GO" id="GO:0005524">
    <property type="term" value="F:ATP binding"/>
    <property type="evidence" value="ECO:0007669"/>
    <property type="project" value="UniProtKB-KW"/>
</dbReference>
<dbReference type="Gene3D" id="3.30.450.90">
    <property type="match status" value="1"/>
</dbReference>
<keyword evidence="2" id="KW-0547">Nucleotide-binding</keyword>
<dbReference type="SUPFAM" id="SSF52540">
    <property type="entry name" value="P-loop containing nucleoside triphosphate hydrolases"/>
    <property type="match status" value="1"/>
</dbReference>
<evidence type="ECO:0000313" key="5">
    <source>
        <dbReference type="EMBL" id="GHC65503.1"/>
    </source>
</evidence>
<dbReference type="AlphaFoldDB" id="A0A918WPH1"/>
<dbReference type="InterPro" id="IPR007831">
    <property type="entry name" value="T2SS_GspE_N"/>
</dbReference>
<feature type="domain" description="AAA+ ATPase" evidence="4">
    <location>
        <begin position="263"/>
        <end position="384"/>
    </location>
</feature>
<accession>A0A918WPH1</accession>
<dbReference type="SMART" id="SM00382">
    <property type="entry name" value="AAA"/>
    <property type="match status" value="1"/>
</dbReference>
<dbReference type="Gene3D" id="3.30.300.160">
    <property type="entry name" value="Type II secretion system, protein E, N-terminal domain"/>
    <property type="match status" value="1"/>
</dbReference>
<sequence length="437" mass="46926">MLLRLGLVEEDRLIAALSQVLGVPLIDPGQWTVDRTCIDRLTQPYLSANLVLPLRDAQGLALALADPGNPDLRQELAFLLNAPIRVFAATSDQIRAALLPIDATIPVEASGDTIARDAEQLRKNDADGPVIKFVQDLLASAVLKGASDVHVESTDTGLSLRFRQNGILVPQPLDRNLPAASILSRLKVMANVNVAERRLPQDGRLQTMIAGRAVDFRFSSIPTQWGESIAIRVLDPKALRLGWDKLGFDPQIVARLIGLVEAPSGLFLVTGPTGSGKTTTLYTALSHLNSTSRKIITVEDPVEYDLPGVQQVQVHDDIGLSFARVLRSILRHDPNVILIGEIRDQETAAIAVRAAQVGRMVLSTLHTNSAAGAVNRLVDLGVPAYLVRDVLRGVLAQELQLSPCSTCQGQGCPVCGSTGVGVRTLKADLWEPASPLA</sequence>